<dbReference type="PANTHER" id="PTHR31465">
    <property type="entry name" value="PROTEIN RTA1-RELATED"/>
    <property type="match status" value="1"/>
</dbReference>
<evidence type="ECO:0000256" key="5">
    <source>
        <dbReference type="SAM" id="Phobius"/>
    </source>
</evidence>
<organism evidence="6 7">
    <name type="scientific">Crucibulum laeve</name>
    <dbReference type="NCBI Taxonomy" id="68775"/>
    <lineage>
        <taxon>Eukaryota</taxon>
        <taxon>Fungi</taxon>
        <taxon>Dikarya</taxon>
        <taxon>Basidiomycota</taxon>
        <taxon>Agaricomycotina</taxon>
        <taxon>Agaricomycetes</taxon>
        <taxon>Agaricomycetidae</taxon>
        <taxon>Agaricales</taxon>
        <taxon>Agaricineae</taxon>
        <taxon>Nidulariaceae</taxon>
        <taxon>Crucibulum</taxon>
    </lineage>
</organism>
<evidence type="ECO:0000313" key="7">
    <source>
        <dbReference type="Proteomes" id="UP000308652"/>
    </source>
</evidence>
<dbReference type="Proteomes" id="UP000308652">
    <property type="component" value="Unassembled WGS sequence"/>
</dbReference>
<dbReference type="Pfam" id="PF04479">
    <property type="entry name" value="RTA1"/>
    <property type="match status" value="1"/>
</dbReference>
<keyword evidence="4 5" id="KW-0472">Membrane</keyword>
<comment type="subcellular location">
    <subcellularLocation>
        <location evidence="1">Membrane</location>
        <topology evidence="1">Multi-pass membrane protein</topology>
    </subcellularLocation>
</comment>
<keyword evidence="3 5" id="KW-1133">Transmembrane helix</keyword>
<sequence>MSGDNSFALSVLARDSAVHTPYHYIPTEYVAIIFVALFSISTLAHIGQTVHFKTWWMLPTAGLCGVLEVLGWGARLWSSISPSAKLPFTIQMTATILGPTPLVAANFIILGKIIERLGPSYSRLSPKLYSIIFCSCDLISLTVQGVGGGVASSASNHNKDPSTGGNIMLGGIIFQMVTITLYVFLAAEFYFRFLTDDPFEEKVMKSLDATPGLTRGKMDKGLKMMSAALCFNTVCLFIRAIYRTIELTDGWHGRIISTEVYFNVLDGAMITLAIFTVNFAHPGLLLGKDRPISVRRRNMSSV</sequence>
<gene>
    <name evidence="6" type="ORF">BDQ12DRAFT_688868</name>
</gene>
<evidence type="ECO:0000256" key="4">
    <source>
        <dbReference type="ARBA" id="ARBA00023136"/>
    </source>
</evidence>
<dbReference type="PANTHER" id="PTHR31465:SF9">
    <property type="entry name" value="SPHINGOID LONG-CHAIN BASE TRANSPORTER RSB1"/>
    <property type="match status" value="1"/>
</dbReference>
<feature type="transmembrane region" description="Helical" evidence="5">
    <location>
        <begin position="128"/>
        <end position="147"/>
    </location>
</feature>
<accession>A0A5C3LQY1</accession>
<dbReference type="STRING" id="68775.A0A5C3LQY1"/>
<dbReference type="InterPro" id="IPR007568">
    <property type="entry name" value="RTA1"/>
</dbReference>
<keyword evidence="2 5" id="KW-0812">Transmembrane</keyword>
<feature type="transmembrane region" description="Helical" evidence="5">
    <location>
        <begin position="86"/>
        <end position="108"/>
    </location>
</feature>
<dbReference type="GO" id="GO:0000324">
    <property type="term" value="C:fungal-type vacuole"/>
    <property type="evidence" value="ECO:0007669"/>
    <property type="project" value="TreeGrafter"/>
</dbReference>
<dbReference type="OrthoDB" id="3358017at2759"/>
<protein>
    <submittedName>
        <fullName evidence="6">RTA1-domain-containing protein</fullName>
    </submittedName>
</protein>
<feature type="transmembrane region" description="Helical" evidence="5">
    <location>
        <begin position="54"/>
        <end position="74"/>
    </location>
</feature>
<reference evidence="6 7" key="1">
    <citation type="journal article" date="2019" name="Nat. Ecol. Evol.">
        <title>Megaphylogeny resolves global patterns of mushroom evolution.</title>
        <authorList>
            <person name="Varga T."/>
            <person name="Krizsan K."/>
            <person name="Foldi C."/>
            <person name="Dima B."/>
            <person name="Sanchez-Garcia M."/>
            <person name="Sanchez-Ramirez S."/>
            <person name="Szollosi G.J."/>
            <person name="Szarkandi J.G."/>
            <person name="Papp V."/>
            <person name="Albert L."/>
            <person name="Andreopoulos W."/>
            <person name="Angelini C."/>
            <person name="Antonin V."/>
            <person name="Barry K.W."/>
            <person name="Bougher N.L."/>
            <person name="Buchanan P."/>
            <person name="Buyck B."/>
            <person name="Bense V."/>
            <person name="Catcheside P."/>
            <person name="Chovatia M."/>
            <person name="Cooper J."/>
            <person name="Damon W."/>
            <person name="Desjardin D."/>
            <person name="Finy P."/>
            <person name="Geml J."/>
            <person name="Haridas S."/>
            <person name="Hughes K."/>
            <person name="Justo A."/>
            <person name="Karasinski D."/>
            <person name="Kautmanova I."/>
            <person name="Kiss B."/>
            <person name="Kocsube S."/>
            <person name="Kotiranta H."/>
            <person name="LaButti K.M."/>
            <person name="Lechner B.E."/>
            <person name="Liimatainen K."/>
            <person name="Lipzen A."/>
            <person name="Lukacs Z."/>
            <person name="Mihaltcheva S."/>
            <person name="Morgado L.N."/>
            <person name="Niskanen T."/>
            <person name="Noordeloos M.E."/>
            <person name="Ohm R.A."/>
            <person name="Ortiz-Santana B."/>
            <person name="Ovrebo C."/>
            <person name="Racz N."/>
            <person name="Riley R."/>
            <person name="Savchenko A."/>
            <person name="Shiryaev A."/>
            <person name="Soop K."/>
            <person name="Spirin V."/>
            <person name="Szebenyi C."/>
            <person name="Tomsovsky M."/>
            <person name="Tulloss R.E."/>
            <person name="Uehling J."/>
            <person name="Grigoriev I.V."/>
            <person name="Vagvolgyi C."/>
            <person name="Papp T."/>
            <person name="Martin F.M."/>
            <person name="Miettinen O."/>
            <person name="Hibbett D.S."/>
            <person name="Nagy L.G."/>
        </authorList>
    </citation>
    <scope>NUCLEOTIDE SEQUENCE [LARGE SCALE GENOMIC DNA]</scope>
    <source>
        <strain evidence="6 7">CBS 166.37</strain>
    </source>
</reference>
<evidence type="ECO:0000256" key="3">
    <source>
        <dbReference type="ARBA" id="ARBA00022989"/>
    </source>
</evidence>
<name>A0A5C3LQY1_9AGAR</name>
<feature type="transmembrane region" description="Helical" evidence="5">
    <location>
        <begin position="262"/>
        <end position="287"/>
    </location>
</feature>
<keyword evidence="7" id="KW-1185">Reference proteome</keyword>
<feature type="transmembrane region" description="Helical" evidence="5">
    <location>
        <begin position="167"/>
        <end position="191"/>
    </location>
</feature>
<dbReference type="EMBL" id="ML213626">
    <property type="protein sequence ID" value="TFK34997.1"/>
    <property type="molecule type" value="Genomic_DNA"/>
</dbReference>
<evidence type="ECO:0000256" key="2">
    <source>
        <dbReference type="ARBA" id="ARBA00022692"/>
    </source>
</evidence>
<feature type="transmembrane region" description="Helical" evidence="5">
    <location>
        <begin position="224"/>
        <end position="242"/>
    </location>
</feature>
<dbReference type="AlphaFoldDB" id="A0A5C3LQY1"/>
<dbReference type="GO" id="GO:0005886">
    <property type="term" value="C:plasma membrane"/>
    <property type="evidence" value="ECO:0007669"/>
    <property type="project" value="TreeGrafter"/>
</dbReference>
<evidence type="ECO:0000256" key="1">
    <source>
        <dbReference type="ARBA" id="ARBA00004141"/>
    </source>
</evidence>
<proteinExistence type="predicted"/>
<evidence type="ECO:0000313" key="6">
    <source>
        <dbReference type="EMBL" id="TFK34997.1"/>
    </source>
</evidence>
<feature type="transmembrane region" description="Helical" evidence="5">
    <location>
        <begin position="29"/>
        <end position="47"/>
    </location>
</feature>